<evidence type="ECO:0000256" key="2">
    <source>
        <dbReference type="ARBA" id="ARBA00008749"/>
    </source>
</evidence>
<proteinExistence type="inferred from homology"/>
<reference evidence="14 15" key="1">
    <citation type="submission" date="2019-02" db="EMBL/GenBank/DDBJ databases">
        <title>Genomic Encyclopedia of Type Strains, Phase IV (KMG-IV): sequencing the most valuable type-strain genomes for metagenomic binning, comparative biology and taxonomic classification.</title>
        <authorList>
            <person name="Goeker M."/>
        </authorList>
    </citation>
    <scope>NUCLEOTIDE SEQUENCE [LARGE SCALE GENOMIC DNA]</scope>
    <source>
        <strain evidence="14 15">DSM 105135</strain>
    </source>
</reference>
<evidence type="ECO:0000256" key="6">
    <source>
        <dbReference type="ARBA" id="ARBA00022989"/>
    </source>
</evidence>
<accession>A0A4Q7Z6G3</accession>
<gene>
    <name evidence="14" type="ORF">EV700_2124</name>
</gene>
<dbReference type="GO" id="GO:0016020">
    <property type="term" value="C:membrane"/>
    <property type="evidence" value="ECO:0007669"/>
    <property type="project" value="UniProtKB-SubCell"/>
</dbReference>
<dbReference type="CDD" id="cd03505">
    <property type="entry name" value="Delta9-FADS-like"/>
    <property type="match status" value="1"/>
</dbReference>
<comment type="caution">
    <text evidence="14">The sequence shown here is derived from an EMBL/GenBank/DDBJ whole genome shotgun (WGS) entry which is preliminary data.</text>
</comment>
<dbReference type="Proteomes" id="UP000292423">
    <property type="component" value="Unassembled WGS sequence"/>
</dbReference>
<feature type="domain" description="Fatty acid desaturase" evidence="13">
    <location>
        <begin position="43"/>
        <end position="263"/>
    </location>
</feature>
<keyword evidence="15" id="KW-1185">Reference proteome</keyword>
<keyword evidence="11" id="KW-0275">Fatty acid biosynthesis</keyword>
<feature type="transmembrane region" description="Helical" evidence="12">
    <location>
        <begin position="74"/>
        <end position="95"/>
    </location>
</feature>
<evidence type="ECO:0000256" key="1">
    <source>
        <dbReference type="ARBA" id="ARBA00004141"/>
    </source>
</evidence>
<organism evidence="14 15">
    <name type="scientific">Fluviicoccus keumensis</name>
    <dbReference type="NCBI Taxonomy" id="1435465"/>
    <lineage>
        <taxon>Bacteria</taxon>
        <taxon>Pseudomonadati</taxon>
        <taxon>Pseudomonadota</taxon>
        <taxon>Gammaproteobacteria</taxon>
        <taxon>Moraxellales</taxon>
        <taxon>Moraxellaceae</taxon>
        <taxon>Fluviicoccus</taxon>
    </lineage>
</organism>
<evidence type="ECO:0000256" key="5">
    <source>
        <dbReference type="ARBA" id="ARBA00022832"/>
    </source>
</evidence>
<feature type="transmembrane region" description="Helical" evidence="12">
    <location>
        <begin position="172"/>
        <end position="194"/>
    </location>
</feature>
<comment type="similarity">
    <text evidence="2">Belongs to the fatty acid desaturase type 2 family.</text>
</comment>
<evidence type="ECO:0000256" key="4">
    <source>
        <dbReference type="ARBA" id="ARBA00022692"/>
    </source>
</evidence>
<dbReference type="PRINTS" id="PR00075">
    <property type="entry name" value="FACDDSATRASE"/>
</dbReference>
<keyword evidence="6 12" id="KW-1133">Transmembrane helix</keyword>
<keyword evidence="3" id="KW-0444">Lipid biosynthesis</keyword>
<dbReference type="GO" id="GO:0016717">
    <property type="term" value="F:oxidoreductase activity, acting on paired donors, with oxidation of a pair of donors resulting in the reduction of molecular oxygen to two molecules of water"/>
    <property type="evidence" value="ECO:0007669"/>
    <property type="project" value="InterPro"/>
</dbReference>
<dbReference type="GO" id="GO:0006633">
    <property type="term" value="P:fatty acid biosynthetic process"/>
    <property type="evidence" value="ECO:0007669"/>
    <property type="project" value="UniProtKB-KW"/>
</dbReference>
<keyword evidence="4 12" id="KW-0812">Transmembrane</keyword>
<keyword evidence="7" id="KW-0560">Oxidoreductase</keyword>
<keyword evidence="8" id="KW-0408">Iron</keyword>
<feature type="transmembrane region" description="Helical" evidence="12">
    <location>
        <begin position="41"/>
        <end position="62"/>
    </location>
</feature>
<evidence type="ECO:0000256" key="3">
    <source>
        <dbReference type="ARBA" id="ARBA00022516"/>
    </source>
</evidence>
<evidence type="ECO:0000256" key="7">
    <source>
        <dbReference type="ARBA" id="ARBA00023002"/>
    </source>
</evidence>
<evidence type="ECO:0000313" key="14">
    <source>
        <dbReference type="EMBL" id="RZU45305.1"/>
    </source>
</evidence>
<dbReference type="RefSeq" id="WP_130413503.1">
    <property type="nucleotide sequence ID" value="NZ_SHKX01000012.1"/>
</dbReference>
<comment type="subcellular location">
    <subcellularLocation>
        <location evidence="1">Membrane</location>
        <topology evidence="1">Multi-pass membrane protein</topology>
    </subcellularLocation>
</comment>
<protein>
    <submittedName>
        <fullName evidence="14">Stearoyl-CoA desaturase (Delta-9 desaturase)</fullName>
    </submittedName>
</protein>
<keyword evidence="9" id="KW-0443">Lipid metabolism</keyword>
<keyword evidence="10 12" id="KW-0472">Membrane</keyword>
<keyword evidence="5" id="KW-0276">Fatty acid metabolism</keyword>
<evidence type="ECO:0000256" key="8">
    <source>
        <dbReference type="ARBA" id="ARBA00023004"/>
    </source>
</evidence>
<dbReference type="InterPro" id="IPR005804">
    <property type="entry name" value="FA_desaturase_dom"/>
</dbReference>
<name>A0A4Q7Z6G3_9GAMM</name>
<feature type="transmembrane region" description="Helical" evidence="12">
    <location>
        <begin position="12"/>
        <end position="35"/>
    </location>
</feature>
<evidence type="ECO:0000256" key="10">
    <source>
        <dbReference type="ARBA" id="ARBA00023136"/>
    </source>
</evidence>
<evidence type="ECO:0000313" key="15">
    <source>
        <dbReference type="Proteomes" id="UP000292423"/>
    </source>
</evidence>
<dbReference type="PANTHER" id="PTHR11351:SF31">
    <property type="entry name" value="DESATURASE 1, ISOFORM A-RELATED"/>
    <property type="match status" value="1"/>
</dbReference>
<sequence length="392" mass="46142">MSQAEVKPPINWPAFIILFSTPIAALIAIPLYAMYADFSMAAWALMVGYLYANGLGITMGYHRLWSHRAFEAHWLVKIPLMLFGTAAIQNSILMWGSGHRVHHRHVDEIDKDPYSAKRGFWFSHMGWMIRDYPTGYADFSNAQDLLKDPIVMFQHNHYIKLVLLMNFGVPMLFGWLVGDFWGVVLLMGLLRLVLSHHTTFFINSLAHMWGSQPYTDENTARDNFVLAFFTYGEGYHNYHHIFQYDYRNGVKWWQYDPTKWLIAACSWVGLTKNLKRVPDFTIRKAQVQMQFKRAQLQLEKSAMRLPTVDVEALKQRMQQEYDTFMATLNDWGKLKEEWYAEKKQALADKKQELTQKWEEASFTNRFKEMEDRLKEQSRRLEMMMRKSFPSAV</sequence>
<dbReference type="EMBL" id="SHKX01000012">
    <property type="protein sequence ID" value="RZU45305.1"/>
    <property type="molecule type" value="Genomic_DNA"/>
</dbReference>
<dbReference type="Pfam" id="PF00487">
    <property type="entry name" value="FA_desaturase"/>
    <property type="match status" value="1"/>
</dbReference>
<dbReference type="AlphaFoldDB" id="A0A4Q7Z6G3"/>
<evidence type="ECO:0000256" key="11">
    <source>
        <dbReference type="ARBA" id="ARBA00023160"/>
    </source>
</evidence>
<evidence type="ECO:0000256" key="9">
    <source>
        <dbReference type="ARBA" id="ARBA00023098"/>
    </source>
</evidence>
<dbReference type="OrthoDB" id="19906at2"/>
<evidence type="ECO:0000259" key="13">
    <source>
        <dbReference type="Pfam" id="PF00487"/>
    </source>
</evidence>
<dbReference type="InterPro" id="IPR015876">
    <property type="entry name" value="Acyl-CoA_DS"/>
</dbReference>
<evidence type="ECO:0000256" key="12">
    <source>
        <dbReference type="SAM" id="Phobius"/>
    </source>
</evidence>
<dbReference type="PANTHER" id="PTHR11351">
    <property type="entry name" value="ACYL-COA DESATURASE"/>
    <property type="match status" value="1"/>
</dbReference>